<sequence>MRQLQIALYKHFANRSDFTTEMPSDVFCDRHDLHEYSYLNGTLQSCEFERIVEPHKLALARWWIPFAEHTTVQRRLETLLESGVKSMPHIVIFSAGLWLVRDCSSNFIPFGECMIRFERDFTFDALRFDAVGLSSFSFVAFFFFFSAAAFRFASTAAFSAFFFSSSFSNSATNSGPVISAPGSVFSCLFTCRRCFFGASPNKSFCITLANTAPGVIPFCLS</sequence>
<evidence type="ECO:0000256" key="1">
    <source>
        <dbReference type="SAM" id="Phobius"/>
    </source>
</evidence>
<name>A0A1D1UT59_RAMVA</name>
<keyword evidence="1" id="KW-1133">Transmembrane helix</keyword>
<reference evidence="2 3" key="1">
    <citation type="journal article" date="2016" name="Nat. Commun.">
        <title>Extremotolerant tardigrade genome and improved radiotolerance of human cultured cells by tardigrade-unique protein.</title>
        <authorList>
            <person name="Hashimoto T."/>
            <person name="Horikawa D.D."/>
            <person name="Saito Y."/>
            <person name="Kuwahara H."/>
            <person name="Kozuka-Hata H."/>
            <person name="Shin-I T."/>
            <person name="Minakuchi Y."/>
            <person name="Ohishi K."/>
            <person name="Motoyama A."/>
            <person name="Aizu T."/>
            <person name="Enomoto A."/>
            <person name="Kondo K."/>
            <person name="Tanaka S."/>
            <person name="Hara Y."/>
            <person name="Koshikawa S."/>
            <person name="Sagara H."/>
            <person name="Miura T."/>
            <person name="Yokobori S."/>
            <person name="Miyagawa K."/>
            <person name="Suzuki Y."/>
            <person name="Kubo T."/>
            <person name="Oyama M."/>
            <person name="Kohara Y."/>
            <person name="Fujiyama A."/>
            <person name="Arakawa K."/>
            <person name="Katayama T."/>
            <person name="Toyoda A."/>
            <person name="Kunieda T."/>
        </authorList>
    </citation>
    <scope>NUCLEOTIDE SEQUENCE [LARGE SCALE GENOMIC DNA]</scope>
    <source>
        <strain evidence="2 3">YOKOZUNA-1</strain>
    </source>
</reference>
<dbReference type="EMBL" id="BDGG01000001">
    <property type="protein sequence ID" value="GAU89553.1"/>
    <property type="molecule type" value="Genomic_DNA"/>
</dbReference>
<organism evidence="2 3">
    <name type="scientific">Ramazzottius varieornatus</name>
    <name type="common">Water bear</name>
    <name type="synonym">Tardigrade</name>
    <dbReference type="NCBI Taxonomy" id="947166"/>
    <lineage>
        <taxon>Eukaryota</taxon>
        <taxon>Metazoa</taxon>
        <taxon>Ecdysozoa</taxon>
        <taxon>Tardigrada</taxon>
        <taxon>Eutardigrada</taxon>
        <taxon>Parachela</taxon>
        <taxon>Hypsibioidea</taxon>
        <taxon>Ramazzottiidae</taxon>
        <taxon>Ramazzottius</taxon>
    </lineage>
</organism>
<keyword evidence="1" id="KW-0812">Transmembrane</keyword>
<dbReference type="Proteomes" id="UP000186922">
    <property type="component" value="Unassembled WGS sequence"/>
</dbReference>
<dbReference type="AlphaFoldDB" id="A0A1D1UT59"/>
<gene>
    <name evidence="2" type="primary">RvY_02091</name>
    <name evidence="2" type="synonym">RvY_02091.2</name>
    <name evidence="2" type="ORF">RvY_02091-2</name>
</gene>
<evidence type="ECO:0000313" key="2">
    <source>
        <dbReference type="EMBL" id="GAU89553.1"/>
    </source>
</evidence>
<evidence type="ECO:0000313" key="3">
    <source>
        <dbReference type="Proteomes" id="UP000186922"/>
    </source>
</evidence>
<accession>A0A1D1UT59</accession>
<keyword evidence="3" id="KW-1185">Reference proteome</keyword>
<keyword evidence="1" id="KW-0472">Membrane</keyword>
<proteinExistence type="predicted"/>
<feature type="transmembrane region" description="Helical" evidence="1">
    <location>
        <begin position="136"/>
        <end position="163"/>
    </location>
</feature>
<protein>
    <submittedName>
        <fullName evidence="2">Uncharacterized protein</fullName>
    </submittedName>
</protein>
<comment type="caution">
    <text evidence="2">The sequence shown here is derived from an EMBL/GenBank/DDBJ whole genome shotgun (WGS) entry which is preliminary data.</text>
</comment>